<dbReference type="KEGG" id="plyc:GXP70_19525"/>
<organism evidence="2 3">
    <name type="scientific">Paenibacillus lycopersici</name>
    <dbReference type="NCBI Taxonomy" id="2704462"/>
    <lineage>
        <taxon>Bacteria</taxon>
        <taxon>Bacillati</taxon>
        <taxon>Bacillota</taxon>
        <taxon>Bacilli</taxon>
        <taxon>Bacillales</taxon>
        <taxon>Paenibacillaceae</taxon>
        <taxon>Paenibacillus</taxon>
    </lineage>
</organism>
<dbReference type="Pfam" id="PF00550">
    <property type="entry name" value="PP-binding"/>
    <property type="match status" value="1"/>
</dbReference>
<sequence>MRDWCKASHEEIKVTVKQKLLIERLELEDVTAEDIDDEAPLFVEGLGLDSVEAFEVMVGLEVVFGVMVEGIETLQLKAHLHSVDSISRFIKQYVEAQFPAAAAAAGDN</sequence>
<dbReference type="Gene3D" id="1.10.1200.10">
    <property type="entry name" value="ACP-like"/>
    <property type="match status" value="1"/>
</dbReference>
<dbReference type="EMBL" id="CP048209">
    <property type="protein sequence ID" value="QHT61954.1"/>
    <property type="molecule type" value="Genomic_DNA"/>
</dbReference>
<dbReference type="RefSeq" id="WP_162358391.1">
    <property type="nucleotide sequence ID" value="NZ_CP048209.1"/>
</dbReference>
<gene>
    <name evidence="2" type="ORF">GXP70_19525</name>
</gene>
<feature type="domain" description="Carrier" evidence="1">
    <location>
        <begin position="11"/>
        <end position="94"/>
    </location>
</feature>
<accession>A0A6C0G3I8</accession>
<dbReference type="PROSITE" id="PS50075">
    <property type="entry name" value="CARRIER"/>
    <property type="match status" value="1"/>
</dbReference>
<evidence type="ECO:0000313" key="2">
    <source>
        <dbReference type="EMBL" id="QHT61954.1"/>
    </source>
</evidence>
<protein>
    <submittedName>
        <fullName evidence="2">Acyl carrier protein</fullName>
    </submittedName>
</protein>
<reference evidence="2 3" key="1">
    <citation type="submission" date="2020-01" db="EMBL/GenBank/DDBJ databases">
        <title>Paenibacillus sp. nov., isolated from tomato rhizosphere.</title>
        <authorList>
            <person name="Weon H.-Y."/>
            <person name="Lee S.A."/>
        </authorList>
    </citation>
    <scope>NUCLEOTIDE SEQUENCE [LARGE SCALE GENOMIC DNA]</scope>
    <source>
        <strain evidence="2 3">12200R-189</strain>
    </source>
</reference>
<dbReference type="InterPro" id="IPR036736">
    <property type="entry name" value="ACP-like_sf"/>
</dbReference>
<proteinExistence type="predicted"/>
<dbReference type="Proteomes" id="UP000476064">
    <property type="component" value="Chromosome"/>
</dbReference>
<evidence type="ECO:0000313" key="3">
    <source>
        <dbReference type="Proteomes" id="UP000476064"/>
    </source>
</evidence>
<evidence type="ECO:0000259" key="1">
    <source>
        <dbReference type="PROSITE" id="PS50075"/>
    </source>
</evidence>
<dbReference type="InterPro" id="IPR009081">
    <property type="entry name" value="PP-bd_ACP"/>
</dbReference>
<keyword evidence="3" id="KW-1185">Reference proteome</keyword>
<name>A0A6C0G3I8_9BACL</name>
<dbReference type="AlphaFoldDB" id="A0A6C0G3I8"/>
<dbReference type="SUPFAM" id="SSF47336">
    <property type="entry name" value="ACP-like"/>
    <property type="match status" value="1"/>
</dbReference>